<feature type="region of interest" description="Disordered" evidence="1">
    <location>
        <begin position="254"/>
        <end position="276"/>
    </location>
</feature>
<dbReference type="RefSeq" id="XP_018986074.1">
    <property type="nucleotide sequence ID" value="XM_019130989.1"/>
</dbReference>
<sequence length="276" mass="31558">MAEFNIPVEQSFASSKHYLDISRNDESPPDILSPDMFVHSGTPEQGHGCFNREHTPIRPSHIISPIKQDLPGYMCVGVVESPSKLLPQNEQYHLNKVRHSSESGAHYKYEDLTSVREFPASFQPRATANMHHKEKVSNWLLNVPVYKLSEGEWTNDCYPGVVNSESESSGRPEVADVQDVIELQARRITYYASKCYFLDPTEPTACPEMDYDGDADDEDDEEIYVQQMDSMMDAMDHEFDQYDSTGNNYILTHDKSQRPLSRMLSDEIPRRGNLRT</sequence>
<dbReference type="GeneID" id="30148842"/>
<name>A0A1E3QSQ9_9ASCO</name>
<protein>
    <submittedName>
        <fullName evidence="2">Uncharacterized protein</fullName>
    </submittedName>
</protein>
<dbReference type="EMBL" id="KV454429">
    <property type="protein sequence ID" value="ODQ80746.1"/>
    <property type="molecule type" value="Genomic_DNA"/>
</dbReference>
<evidence type="ECO:0000313" key="3">
    <source>
        <dbReference type="Proteomes" id="UP000094336"/>
    </source>
</evidence>
<dbReference type="Proteomes" id="UP000094336">
    <property type="component" value="Unassembled WGS sequence"/>
</dbReference>
<reference evidence="3" key="1">
    <citation type="submission" date="2016-05" db="EMBL/GenBank/DDBJ databases">
        <title>Comparative genomics of biotechnologically important yeasts.</title>
        <authorList>
            <consortium name="DOE Joint Genome Institute"/>
            <person name="Riley R."/>
            <person name="Haridas S."/>
            <person name="Wolfe K.H."/>
            <person name="Lopes M.R."/>
            <person name="Hittinger C.T."/>
            <person name="Goker M."/>
            <person name="Salamov A."/>
            <person name="Wisecaver J."/>
            <person name="Long T.M."/>
            <person name="Aerts A.L."/>
            <person name="Barry K."/>
            <person name="Choi C."/>
            <person name="Clum A."/>
            <person name="Coughlan A.Y."/>
            <person name="Deshpande S."/>
            <person name="Douglass A.P."/>
            <person name="Hanson S.J."/>
            <person name="Klenk H.-P."/>
            <person name="Labutti K."/>
            <person name="Lapidus A."/>
            <person name="Lindquist E."/>
            <person name="Lipzen A."/>
            <person name="Meier-Kolthoff J.P."/>
            <person name="Ohm R.A."/>
            <person name="Otillar R.P."/>
            <person name="Pangilinan J."/>
            <person name="Peng Y."/>
            <person name="Rokas A."/>
            <person name="Rosa C.A."/>
            <person name="Scheuner C."/>
            <person name="Sibirny A.A."/>
            <person name="Slot J.C."/>
            <person name="Stielow J.B."/>
            <person name="Sun H."/>
            <person name="Kurtzman C.P."/>
            <person name="Blackwell M."/>
            <person name="Grigoriev I.V."/>
            <person name="Jeffries T.W."/>
        </authorList>
    </citation>
    <scope>NUCLEOTIDE SEQUENCE [LARGE SCALE GENOMIC DNA]</scope>
    <source>
        <strain evidence="3">NRRL Y-12698</strain>
    </source>
</reference>
<proteinExistence type="predicted"/>
<organism evidence="2 3">
    <name type="scientific">Babjeviella inositovora NRRL Y-12698</name>
    <dbReference type="NCBI Taxonomy" id="984486"/>
    <lineage>
        <taxon>Eukaryota</taxon>
        <taxon>Fungi</taxon>
        <taxon>Dikarya</taxon>
        <taxon>Ascomycota</taxon>
        <taxon>Saccharomycotina</taxon>
        <taxon>Pichiomycetes</taxon>
        <taxon>Serinales incertae sedis</taxon>
        <taxon>Babjeviella</taxon>
    </lineage>
</organism>
<dbReference type="STRING" id="984486.A0A1E3QSQ9"/>
<evidence type="ECO:0000313" key="2">
    <source>
        <dbReference type="EMBL" id="ODQ80746.1"/>
    </source>
</evidence>
<evidence type="ECO:0000256" key="1">
    <source>
        <dbReference type="SAM" id="MobiDB-lite"/>
    </source>
</evidence>
<accession>A0A1E3QSQ9</accession>
<gene>
    <name evidence="2" type="ORF">BABINDRAFT_175404</name>
</gene>
<dbReference type="OrthoDB" id="3981267at2759"/>
<keyword evidence="3" id="KW-1185">Reference proteome</keyword>
<dbReference type="AlphaFoldDB" id="A0A1E3QSQ9"/>